<dbReference type="Gene3D" id="1.10.10.10">
    <property type="entry name" value="Winged helix-like DNA-binding domain superfamily/Winged helix DNA-binding domain"/>
    <property type="match status" value="1"/>
</dbReference>
<keyword evidence="13" id="KW-1185">Reference proteome</keyword>
<evidence type="ECO:0000256" key="8">
    <source>
        <dbReference type="ARBA" id="ARBA00023242"/>
    </source>
</evidence>
<evidence type="ECO:0000256" key="2">
    <source>
        <dbReference type="ARBA" id="ARBA00011233"/>
    </source>
</evidence>
<keyword evidence="4" id="KW-0805">Transcription regulation</keyword>
<evidence type="ECO:0000256" key="1">
    <source>
        <dbReference type="ARBA" id="ARBA00004123"/>
    </source>
</evidence>
<dbReference type="FunFam" id="1.10.10.10:FF:000037">
    <property type="entry name" value="Heat stress transcription factor B-4"/>
    <property type="match status" value="1"/>
</dbReference>
<feature type="region of interest" description="Disordered" evidence="10">
    <location>
        <begin position="251"/>
        <end position="288"/>
    </location>
</feature>
<evidence type="ECO:0000256" key="9">
    <source>
        <dbReference type="RuleBase" id="RU004020"/>
    </source>
</evidence>
<dbReference type="GO" id="GO:0003677">
    <property type="term" value="F:DNA binding"/>
    <property type="evidence" value="ECO:0007669"/>
    <property type="project" value="UniProtKB-KW"/>
</dbReference>
<dbReference type="SUPFAM" id="SSF46785">
    <property type="entry name" value="Winged helix' DNA-binding domain"/>
    <property type="match status" value="1"/>
</dbReference>
<dbReference type="PANTHER" id="PTHR10015:SF285">
    <property type="entry name" value="HEAT STRESS TRANSCRIPTION FACTOR B-3"/>
    <property type="match status" value="1"/>
</dbReference>
<evidence type="ECO:0000313" key="13">
    <source>
        <dbReference type="Proteomes" id="UP001552299"/>
    </source>
</evidence>
<protein>
    <recommendedName>
        <fullName evidence="11">HSF-type DNA-binding domain-containing protein</fullName>
    </recommendedName>
</protein>
<dbReference type="EMBL" id="JANQDX010000014">
    <property type="protein sequence ID" value="KAL0912376.1"/>
    <property type="molecule type" value="Genomic_DNA"/>
</dbReference>
<gene>
    <name evidence="12" type="ORF">M5K25_018342</name>
</gene>
<evidence type="ECO:0000256" key="7">
    <source>
        <dbReference type="ARBA" id="ARBA00023163"/>
    </source>
</evidence>
<feature type="domain" description="HSF-type DNA-binding" evidence="11">
    <location>
        <begin position="64"/>
        <end position="88"/>
    </location>
</feature>
<dbReference type="Pfam" id="PF00447">
    <property type="entry name" value="HSF_DNA-bind"/>
    <property type="match status" value="1"/>
</dbReference>
<comment type="caution">
    <text evidence="12">The sequence shown here is derived from an EMBL/GenBank/DDBJ whole genome shotgun (WGS) entry which is preliminary data.</text>
</comment>
<sequence>MVMGSKGKRMEEGGGGRSMGLPAPFLTKTYQMVEDGETEDVISWGEKGVSFVVWKPVEFARDLLPVHFKHNNFSSFVRQLNTYGFRKVVADRWEFANDNFRRGEQTLLSFIRRRKSSSNRQPPPSSNSGQHSAEIHSSSSASSPPPPSPHLLNLSSENEKLRRENKMLNTELEQAKRHCDELLGFLSKYVDIAQLDLGLLRNRSVEFDEGEEVVSEEAEEEEDEGEKETSLKLFGVLLKVNVSCNEVQRSTKRRRCQGGGGGRMPVVRGSWADVSSPVGGSSNVSQRS</sequence>
<evidence type="ECO:0000256" key="6">
    <source>
        <dbReference type="ARBA" id="ARBA00023125"/>
    </source>
</evidence>
<accession>A0ABD0UIH0</accession>
<dbReference type="SMART" id="SM00415">
    <property type="entry name" value="HSF"/>
    <property type="match status" value="1"/>
</dbReference>
<evidence type="ECO:0000259" key="11">
    <source>
        <dbReference type="PROSITE" id="PS00434"/>
    </source>
</evidence>
<organism evidence="12 13">
    <name type="scientific">Dendrobium thyrsiflorum</name>
    <name type="common">Pinecone-like raceme dendrobium</name>
    <name type="synonym">Orchid</name>
    <dbReference type="NCBI Taxonomy" id="117978"/>
    <lineage>
        <taxon>Eukaryota</taxon>
        <taxon>Viridiplantae</taxon>
        <taxon>Streptophyta</taxon>
        <taxon>Embryophyta</taxon>
        <taxon>Tracheophyta</taxon>
        <taxon>Spermatophyta</taxon>
        <taxon>Magnoliopsida</taxon>
        <taxon>Liliopsida</taxon>
        <taxon>Asparagales</taxon>
        <taxon>Orchidaceae</taxon>
        <taxon>Epidendroideae</taxon>
        <taxon>Malaxideae</taxon>
        <taxon>Dendrobiinae</taxon>
        <taxon>Dendrobium</taxon>
    </lineage>
</organism>
<proteinExistence type="inferred from homology"/>
<keyword evidence="8" id="KW-0539">Nucleus</keyword>
<keyword evidence="5" id="KW-0346">Stress response</keyword>
<feature type="compositionally biased region" description="Low complexity" evidence="10">
    <location>
        <begin position="126"/>
        <end position="142"/>
    </location>
</feature>
<keyword evidence="3" id="KW-0597">Phosphoprotein</keyword>
<evidence type="ECO:0000256" key="5">
    <source>
        <dbReference type="ARBA" id="ARBA00023016"/>
    </source>
</evidence>
<keyword evidence="6" id="KW-0238">DNA-binding</keyword>
<comment type="subcellular location">
    <subcellularLocation>
        <location evidence="1">Nucleus</location>
    </subcellularLocation>
</comment>
<dbReference type="PROSITE" id="PS00434">
    <property type="entry name" value="HSF_DOMAIN"/>
    <property type="match status" value="1"/>
</dbReference>
<evidence type="ECO:0000256" key="4">
    <source>
        <dbReference type="ARBA" id="ARBA00023015"/>
    </source>
</evidence>
<evidence type="ECO:0000313" key="12">
    <source>
        <dbReference type="EMBL" id="KAL0912376.1"/>
    </source>
</evidence>
<feature type="region of interest" description="Disordered" evidence="10">
    <location>
        <begin position="112"/>
        <end position="156"/>
    </location>
</feature>
<comment type="similarity">
    <text evidence="9">Belongs to the HSF family.</text>
</comment>
<dbReference type="InterPro" id="IPR036390">
    <property type="entry name" value="WH_DNA-bd_sf"/>
</dbReference>
<dbReference type="Proteomes" id="UP001552299">
    <property type="component" value="Unassembled WGS sequence"/>
</dbReference>
<name>A0ABD0UIH0_DENTH</name>
<evidence type="ECO:0000256" key="3">
    <source>
        <dbReference type="ARBA" id="ARBA00022553"/>
    </source>
</evidence>
<keyword evidence="7" id="KW-0804">Transcription</keyword>
<dbReference type="PANTHER" id="PTHR10015">
    <property type="entry name" value="HEAT SHOCK TRANSCRIPTION FACTOR"/>
    <property type="match status" value="1"/>
</dbReference>
<dbReference type="GO" id="GO:0005634">
    <property type="term" value="C:nucleus"/>
    <property type="evidence" value="ECO:0007669"/>
    <property type="project" value="UniProtKB-SubCell"/>
</dbReference>
<dbReference type="InterPro" id="IPR000232">
    <property type="entry name" value="HSF_DNA-bd"/>
</dbReference>
<reference evidence="12 13" key="1">
    <citation type="journal article" date="2024" name="Plant Biotechnol. J.">
        <title>Dendrobium thyrsiflorum genome and its molecular insights into genes involved in important horticultural traits.</title>
        <authorList>
            <person name="Chen B."/>
            <person name="Wang J.Y."/>
            <person name="Zheng P.J."/>
            <person name="Li K.L."/>
            <person name="Liang Y.M."/>
            <person name="Chen X.F."/>
            <person name="Zhang C."/>
            <person name="Zhao X."/>
            <person name="He X."/>
            <person name="Zhang G.Q."/>
            <person name="Liu Z.J."/>
            <person name="Xu Q."/>
        </authorList>
    </citation>
    <scope>NUCLEOTIDE SEQUENCE [LARGE SCALE GENOMIC DNA]</scope>
    <source>
        <strain evidence="12">GZMU011</strain>
    </source>
</reference>
<dbReference type="AlphaFoldDB" id="A0ABD0UIH0"/>
<feature type="compositionally biased region" description="Low complexity" evidence="10">
    <location>
        <begin position="264"/>
        <end position="288"/>
    </location>
</feature>
<dbReference type="InterPro" id="IPR036388">
    <property type="entry name" value="WH-like_DNA-bd_sf"/>
</dbReference>
<comment type="subunit">
    <text evidence="2">Homotrimer.</text>
</comment>
<dbReference type="PRINTS" id="PR00056">
    <property type="entry name" value="HSFDOMAIN"/>
</dbReference>
<evidence type="ECO:0000256" key="10">
    <source>
        <dbReference type="SAM" id="MobiDB-lite"/>
    </source>
</evidence>